<evidence type="ECO:0000313" key="12">
    <source>
        <dbReference type="EMBL" id="SEM87108.1"/>
    </source>
</evidence>
<dbReference type="InterPro" id="IPR001173">
    <property type="entry name" value="Glyco_trans_2-like"/>
</dbReference>
<feature type="transmembrane region" description="Helical" evidence="8">
    <location>
        <begin position="330"/>
        <end position="353"/>
    </location>
</feature>
<evidence type="ECO:0000256" key="5">
    <source>
        <dbReference type="ARBA" id="ARBA00022692"/>
    </source>
</evidence>
<dbReference type="InterPro" id="IPR038731">
    <property type="entry name" value="RgtA/B/C-like"/>
</dbReference>
<comment type="similarity">
    <text evidence="2">Belongs to the glycosyltransferase 2 family.</text>
</comment>
<keyword evidence="7 8" id="KW-0472">Membrane</keyword>
<dbReference type="CDD" id="cd06442">
    <property type="entry name" value="DPM1_like"/>
    <property type="match status" value="1"/>
</dbReference>
<evidence type="ECO:0000259" key="10">
    <source>
        <dbReference type="Pfam" id="PF04138"/>
    </source>
</evidence>
<evidence type="ECO:0000256" key="8">
    <source>
        <dbReference type="SAM" id="Phobius"/>
    </source>
</evidence>
<evidence type="ECO:0000259" key="9">
    <source>
        <dbReference type="Pfam" id="PF00535"/>
    </source>
</evidence>
<gene>
    <name evidence="12" type="ORF">SAMN05216325_103148</name>
</gene>
<proteinExistence type="inferred from homology"/>
<evidence type="ECO:0000256" key="1">
    <source>
        <dbReference type="ARBA" id="ARBA00004141"/>
    </source>
</evidence>
<feature type="transmembrane region" description="Helical" evidence="8">
    <location>
        <begin position="664"/>
        <end position="682"/>
    </location>
</feature>
<dbReference type="Pfam" id="PF04138">
    <property type="entry name" value="GtrA_DPMS_TM"/>
    <property type="match status" value="1"/>
</dbReference>
<dbReference type="GO" id="GO:0000271">
    <property type="term" value="P:polysaccharide biosynthetic process"/>
    <property type="evidence" value="ECO:0007669"/>
    <property type="project" value="InterPro"/>
</dbReference>
<feature type="transmembrane region" description="Helical" evidence="8">
    <location>
        <begin position="300"/>
        <end position="324"/>
    </location>
</feature>
<dbReference type="GO" id="GO:0004582">
    <property type="term" value="F:dolichyl-phosphate beta-D-mannosyltransferase activity"/>
    <property type="evidence" value="ECO:0007669"/>
    <property type="project" value="InterPro"/>
</dbReference>
<sequence length="866" mass="97010">MTQFSIVVPTLNESENIDLLLARLFALNIPSSTFEVIFVDDSSNDGTPEKIRNWQKHTNIHLIERSGKPDLTASILAGTDAAQSDIIVVMDADLSHPHEQLKALVEPLLHDQYDVVIGSRYIDGGGVHGWPFYRHMLSRIGGLLARPFCDVSDATSGFFAFRREFAATVSKQAHGYKILLEILMANDDNLRIKEIPICFRDRAHGTSKLSFSHQLTYLQRLMTLAGGSVSAGTAGRFTVVGLLGMVADVLMFQWMIGRETGLALAHIVSFLVAICINYAMNATWSFRANDRYCLQWAPFIRFLTIGALSLLLRGGVLALCVHMLNMSPSLAIFPAIAATALINYLGTAFYVFPNGQHSPSQHMRWRVAAIGVVGFCILLRLIYLGLAQLIPDEAYYWQYAQHMDLSFYDHPPMVAWLIWLSTAIFGDNEVGVRAGAFVCSLLVLGFLYAYAQNLYDKSTAFRAMLLFSVLPMGFASGFLMTPDAPLAAAWMAALFFMERALVADQPSAWLGVGAAFGVGMLSKYTLILLGLAALVFVLIDPVARRSMARPHLYLAIILALLIFSPVLIWNFQHDWASFVFQSTRHVANSSQFSVHFLIIYIIILLTPVGFLAAVLALTQNPDSEKQNTFPYKSVARKQLFIKVMTGVPLLVFLVFSTFDHPKFHWTGPVWLAVLPSIAWMLVKTENVNRFAAWVQRTWQHTIAICLLAYAFTLHYLVLGVPGIPYHLFTEHYFWRETTYAVEQIAEEVRKQSGMEPIVVGMSKWSIASSLYFYNHARGDLDIRSRNLFGDSGAMYSYWFPSQLPTSRPIIQVGMKPTHLDQIREGDNLKQMLIQPGAIQYRTIHSNGVVLRRVYFRVARGFKGVPA</sequence>
<dbReference type="GO" id="GO:0006506">
    <property type="term" value="P:GPI anchor biosynthetic process"/>
    <property type="evidence" value="ECO:0007669"/>
    <property type="project" value="TreeGrafter"/>
</dbReference>
<feature type="domain" description="GtrA/DPMS transmembrane" evidence="10">
    <location>
        <begin position="236"/>
        <end position="352"/>
    </location>
</feature>
<dbReference type="GO" id="GO:0035269">
    <property type="term" value="P:protein O-linked glycosylation via mannose"/>
    <property type="evidence" value="ECO:0007669"/>
    <property type="project" value="TreeGrafter"/>
</dbReference>
<feature type="transmembrane region" description="Helical" evidence="8">
    <location>
        <begin position="592"/>
        <end position="618"/>
    </location>
</feature>
<evidence type="ECO:0000256" key="7">
    <source>
        <dbReference type="ARBA" id="ARBA00023136"/>
    </source>
</evidence>
<dbReference type="AlphaFoldDB" id="A0A1H8BYM0"/>
<dbReference type="Proteomes" id="UP000199459">
    <property type="component" value="Unassembled WGS sequence"/>
</dbReference>
<dbReference type="Pfam" id="PF00535">
    <property type="entry name" value="Glycos_transf_2"/>
    <property type="match status" value="1"/>
</dbReference>
<feature type="transmembrane region" description="Helical" evidence="8">
    <location>
        <begin position="262"/>
        <end position="280"/>
    </location>
</feature>
<dbReference type="InterPro" id="IPR039528">
    <property type="entry name" value="DPM1-like"/>
</dbReference>
<keyword evidence="5 8" id="KW-0812">Transmembrane</keyword>
<dbReference type="InterPro" id="IPR007267">
    <property type="entry name" value="GtrA_DPMS_TM"/>
</dbReference>
<dbReference type="Gene3D" id="3.90.550.10">
    <property type="entry name" value="Spore Coat Polysaccharide Biosynthesis Protein SpsA, Chain A"/>
    <property type="match status" value="1"/>
</dbReference>
<dbReference type="PANTHER" id="PTHR43398">
    <property type="entry name" value="DOLICHOL-PHOSPHATE MANNOSYLTRANSFERASE SUBUNIT 1"/>
    <property type="match status" value="1"/>
</dbReference>
<feature type="transmembrane region" description="Helical" evidence="8">
    <location>
        <begin position="508"/>
        <end position="539"/>
    </location>
</feature>
<evidence type="ECO:0000256" key="3">
    <source>
        <dbReference type="ARBA" id="ARBA00022676"/>
    </source>
</evidence>
<feature type="transmembrane region" description="Helical" evidence="8">
    <location>
        <begin position="551"/>
        <end position="572"/>
    </location>
</feature>
<feature type="domain" description="Glycosyltransferase RgtA/B/C/D-like" evidence="11">
    <location>
        <begin position="409"/>
        <end position="569"/>
    </location>
</feature>
<dbReference type="OrthoDB" id="8933800at2"/>
<dbReference type="STRING" id="917.SAMN05216326_10462"/>
<dbReference type="Pfam" id="PF13231">
    <property type="entry name" value="PMT_2"/>
    <property type="match status" value="1"/>
</dbReference>
<dbReference type="GO" id="GO:0006488">
    <property type="term" value="P:dolichol-linked oligosaccharide biosynthetic process"/>
    <property type="evidence" value="ECO:0007669"/>
    <property type="project" value="TreeGrafter"/>
</dbReference>
<accession>A0A1H8BYM0</accession>
<evidence type="ECO:0000256" key="4">
    <source>
        <dbReference type="ARBA" id="ARBA00022679"/>
    </source>
</evidence>
<feature type="domain" description="Glycosyltransferase 2-like" evidence="9">
    <location>
        <begin position="5"/>
        <end position="166"/>
    </location>
</feature>
<feature type="transmembrane region" description="Helical" evidence="8">
    <location>
        <begin position="365"/>
        <end position="386"/>
    </location>
</feature>
<feature type="transmembrane region" description="Helical" evidence="8">
    <location>
        <begin position="639"/>
        <end position="658"/>
    </location>
</feature>
<protein>
    <submittedName>
        <fullName evidence="12">Dolichol-phosphate mannosyltransferase</fullName>
    </submittedName>
</protein>
<dbReference type="EMBL" id="FOCP01000003">
    <property type="protein sequence ID" value="SEM87108.1"/>
    <property type="molecule type" value="Genomic_DNA"/>
</dbReference>
<organism evidence="12 13">
    <name type="scientific">Nitrosomonas marina</name>
    <dbReference type="NCBI Taxonomy" id="917"/>
    <lineage>
        <taxon>Bacteria</taxon>
        <taxon>Pseudomonadati</taxon>
        <taxon>Pseudomonadota</taxon>
        <taxon>Betaproteobacteria</taxon>
        <taxon>Nitrosomonadales</taxon>
        <taxon>Nitrosomonadaceae</taxon>
        <taxon>Nitrosomonas</taxon>
    </lineage>
</organism>
<keyword evidence="3 12" id="KW-0328">Glycosyltransferase</keyword>
<feature type="transmembrane region" description="Helical" evidence="8">
    <location>
        <begin position="463"/>
        <end position="496"/>
    </location>
</feature>
<reference evidence="12 13" key="1">
    <citation type="submission" date="2016-10" db="EMBL/GenBank/DDBJ databases">
        <authorList>
            <person name="de Groot N.N."/>
        </authorList>
    </citation>
    <scope>NUCLEOTIDE SEQUENCE [LARGE SCALE GENOMIC DNA]</scope>
    <source>
        <strain evidence="12 13">Nm22</strain>
    </source>
</reference>
<comment type="subcellular location">
    <subcellularLocation>
        <location evidence="1">Membrane</location>
        <topology evidence="1">Multi-pass membrane protein</topology>
    </subcellularLocation>
</comment>
<name>A0A1H8BYM0_9PROT</name>
<dbReference type="InterPro" id="IPR029044">
    <property type="entry name" value="Nucleotide-diphossugar_trans"/>
</dbReference>
<evidence type="ECO:0000256" key="2">
    <source>
        <dbReference type="ARBA" id="ARBA00006739"/>
    </source>
</evidence>
<feature type="transmembrane region" description="Helical" evidence="8">
    <location>
        <begin position="702"/>
        <end position="723"/>
    </location>
</feature>
<keyword evidence="6 8" id="KW-1133">Transmembrane helix</keyword>
<evidence type="ECO:0000256" key="6">
    <source>
        <dbReference type="ARBA" id="ARBA00022989"/>
    </source>
</evidence>
<dbReference type="GO" id="GO:0016020">
    <property type="term" value="C:membrane"/>
    <property type="evidence" value="ECO:0007669"/>
    <property type="project" value="UniProtKB-SubCell"/>
</dbReference>
<dbReference type="SUPFAM" id="SSF53448">
    <property type="entry name" value="Nucleotide-diphospho-sugar transferases"/>
    <property type="match status" value="1"/>
</dbReference>
<dbReference type="RefSeq" id="WP_090627981.1">
    <property type="nucleotide sequence ID" value="NZ_FOCP01000003.1"/>
</dbReference>
<feature type="transmembrane region" description="Helical" evidence="8">
    <location>
        <begin position="430"/>
        <end position="451"/>
    </location>
</feature>
<evidence type="ECO:0000259" key="11">
    <source>
        <dbReference type="Pfam" id="PF13231"/>
    </source>
</evidence>
<keyword evidence="4 12" id="KW-0808">Transferase</keyword>
<evidence type="ECO:0000313" key="13">
    <source>
        <dbReference type="Proteomes" id="UP000199459"/>
    </source>
</evidence>
<dbReference type="PANTHER" id="PTHR43398:SF1">
    <property type="entry name" value="DOLICHOL-PHOSPHATE MANNOSYLTRANSFERASE SUBUNIT 1"/>
    <property type="match status" value="1"/>
</dbReference>